<dbReference type="InterPro" id="IPR017937">
    <property type="entry name" value="Thioredoxin_CS"/>
</dbReference>
<evidence type="ECO:0000259" key="1">
    <source>
        <dbReference type="PROSITE" id="PS51352"/>
    </source>
</evidence>
<dbReference type="Pfam" id="PF00578">
    <property type="entry name" value="AhpC-TSA"/>
    <property type="match status" value="1"/>
</dbReference>
<dbReference type="Gene3D" id="3.40.30.10">
    <property type="entry name" value="Glutaredoxin"/>
    <property type="match status" value="1"/>
</dbReference>
<name>A0A3B0RXJ8_9ZZZZ</name>
<dbReference type="PROSITE" id="PS00194">
    <property type="entry name" value="THIOREDOXIN_1"/>
    <property type="match status" value="1"/>
</dbReference>
<dbReference type="InterPro" id="IPR036249">
    <property type="entry name" value="Thioredoxin-like_sf"/>
</dbReference>
<dbReference type="CDD" id="cd02966">
    <property type="entry name" value="TlpA_like_family"/>
    <property type="match status" value="1"/>
</dbReference>
<proteinExistence type="predicted"/>
<feature type="domain" description="Thioredoxin" evidence="1">
    <location>
        <begin position="67"/>
        <end position="206"/>
    </location>
</feature>
<dbReference type="InterPro" id="IPR050553">
    <property type="entry name" value="Thioredoxin_ResA/DsbE_sf"/>
</dbReference>
<dbReference type="InterPro" id="IPR013766">
    <property type="entry name" value="Thioredoxin_domain"/>
</dbReference>
<gene>
    <name evidence="2" type="ORF">MNBD_ACTINO02-2714</name>
</gene>
<accession>A0A3B0RXJ8</accession>
<organism evidence="2">
    <name type="scientific">hydrothermal vent metagenome</name>
    <dbReference type="NCBI Taxonomy" id="652676"/>
    <lineage>
        <taxon>unclassified sequences</taxon>
        <taxon>metagenomes</taxon>
        <taxon>ecological metagenomes</taxon>
    </lineage>
</organism>
<dbReference type="SUPFAM" id="SSF52833">
    <property type="entry name" value="Thioredoxin-like"/>
    <property type="match status" value="1"/>
</dbReference>
<dbReference type="AlphaFoldDB" id="A0A3B0RXJ8"/>
<dbReference type="PANTHER" id="PTHR42852:SF13">
    <property type="entry name" value="PROTEIN DIPZ"/>
    <property type="match status" value="1"/>
</dbReference>
<dbReference type="GO" id="GO:0016209">
    <property type="term" value="F:antioxidant activity"/>
    <property type="evidence" value="ECO:0007669"/>
    <property type="project" value="InterPro"/>
</dbReference>
<dbReference type="InterPro" id="IPR000866">
    <property type="entry name" value="AhpC/TSA"/>
</dbReference>
<sequence>MNDNEPGRPSQRLTLLLVAVGAAAVGIMAFAASQTDNQTPAGQIPIDVQVNPNSSIQSLNDLAPNLADAEGMAPDFEVTLATGELFKLSEFLETEGKPVFLNLWASWCGPCRAEMPDIDEASKRYPSVMFLGVAVNDDLDLAKAFVEQTGVTYPIAYDTRDAVVTAYPPIAMPATFIISSDGRLVDTVYGALKQADIDRLLAPVVGS</sequence>
<dbReference type="EMBL" id="UOEK01000036">
    <property type="protein sequence ID" value="VAV93008.1"/>
    <property type="molecule type" value="Genomic_DNA"/>
</dbReference>
<protein>
    <recommendedName>
        <fullName evidence="1">Thioredoxin domain-containing protein</fullName>
    </recommendedName>
</protein>
<evidence type="ECO:0000313" key="2">
    <source>
        <dbReference type="EMBL" id="VAV93008.1"/>
    </source>
</evidence>
<dbReference type="PANTHER" id="PTHR42852">
    <property type="entry name" value="THIOL:DISULFIDE INTERCHANGE PROTEIN DSBE"/>
    <property type="match status" value="1"/>
</dbReference>
<dbReference type="PROSITE" id="PS51352">
    <property type="entry name" value="THIOREDOXIN_2"/>
    <property type="match status" value="1"/>
</dbReference>
<dbReference type="GO" id="GO:0016491">
    <property type="term" value="F:oxidoreductase activity"/>
    <property type="evidence" value="ECO:0007669"/>
    <property type="project" value="InterPro"/>
</dbReference>
<reference evidence="2" key="1">
    <citation type="submission" date="2018-06" db="EMBL/GenBank/DDBJ databases">
        <authorList>
            <person name="Zhirakovskaya E."/>
        </authorList>
    </citation>
    <scope>NUCLEOTIDE SEQUENCE</scope>
</reference>